<comment type="caution">
    <text evidence="3">The sequence shown here is derived from an EMBL/GenBank/DDBJ whole genome shotgun (WGS) entry which is preliminary data.</text>
</comment>
<keyword evidence="4" id="KW-1185">Reference proteome</keyword>
<reference evidence="3 4" key="1">
    <citation type="submission" date="2020-04" db="EMBL/GenBank/DDBJ databases">
        <title>MicrobeNet Type strains.</title>
        <authorList>
            <person name="Nicholson A.C."/>
        </authorList>
    </citation>
    <scope>NUCLEOTIDE SEQUENCE [LARGE SCALE GENOMIC DNA]</scope>
    <source>
        <strain evidence="3 4">ATCC BAA-788</strain>
    </source>
</reference>
<evidence type="ECO:0000313" key="4">
    <source>
        <dbReference type="Proteomes" id="UP000581206"/>
    </source>
</evidence>
<keyword evidence="2" id="KW-0472">Membrane</keyword>
<dbReference type="RefSeq" id="WP_168629059.1">
    <property type="nucleotide sequence ID" value="NZ_BONL01000002.1"/>
</dbReference>
<keyword evidence="2" id="KW-0812">Transmembrane</keyword>
<dbReference type="AlphaFoldDB" id="A0A7X6KUB2"/>
<name>A0A7X6KUB2_9CELL</name>
<feature type="region of interest" description="Disordered" evidence="1">
    <location>
        <begin position="1"/>
        <end position="34"/>
    </location>
</feature>
<organism evidence="3 4">
    <name type="scientific">Cellulomonas denverensis</name>
    <dbReference type="NCBI Taxonomy" id="264297"/>
    <lineage>
        <taxon>Bacteria</taxon>
        <taxon>Bacillati</taxon>
        <taxon>Actinomycetota</taxon>
        <taxon>Actinomycetes</taxon>
        <taxon>Micrococcales</taxon>
        <taxon>Cellulomonadaceae</taxon>
        <taxon>Cellulomonas</taxon>
    </lineage>
</organism>
<evidence type="ECO:0000313" key="3">
    <source>
        <dbReference type="EMBL" id="NKY21935.1"/>
    </source>
</evidence>
<dbReference type="EMBL" id="JAAXOX010000002">
    <property type="protein sequence ID" value="NKY21935.1"/>
    <property type="molecule type" value="Genomic_DNA"/>
</dbReference>
<dbReference type="Proteomes" id="UP000581206">
    <property type="component" value="Unassembled WGS sequence"/>
</dbReference>
<evidence type="ECO:0000256" key="1">
    <source>
        <dbReference type="SAM" id="MobiDB-lite"/>
    </source>
</evidence>
<proteinExistence type="predicted"/>
<feature type="transmembrane region" description="Helical" evidence="2">
    <location>
        <begin position="60"/>
        <end position="81"/>
    </location>
</feature>
<sequence>MTGMDPWLANRYAGTGTREPAPQSEHTPPHETRIARRRADALLREVSVRAGRGRLIRVRAALACVVVVLTATGVVWTASWAH</sequence>
<evidence type="ECO:0000256" key="2">
    <source>
        <dbReference type="SAM" id="Phobius"/>
    </source>
</evidence>
<protein>
    <submittedName>
        <fullName evidence="3">Uncharacterized protein</fullName>
    </submittedName>
</protein>
<accession>A0A7X6KUB2</accession>
<gene>
    <name evidence="3" type="ORF">HGA03_04575</name>
</gene>
<keyword evidence="2" id="KW-1133">Transmembrane helix</keyword>